<evidence type="ECO:0000256" key="1">
    <source>
        <dbReference type="ARBA" id="ARBA00022723"/>
    </source>
</evidence>
<dbReference type="GO" id="GO:0046872">
    <property type="term" value="F:metal ion binding"/>
    <property type="evidence" value="ECO:0007669"/>
    <property type="project" value="UniProtKB-KW"/>
</dbReference>
<evidence type="ECO:0000313" key="7">
    <source>
        <dbReference type="Proteomes" id="UP000235786"/>
    </source>
</evidence>
<keyword evidence="7" id="KW-1185">Reference proteome</keyword>
<dbReference type="STRING" id="1149755.A0A2J6RRP5"/>
<evidence type="ECO:0000256" key="3">
    <source>
        <dbReference type="ARBA" id="ARBA00023015"/>
    </source>
</evidence>
<dbReference type="PANTHER" id="PTHR47660">
    <property type="entry name" value="TRANSCRIPTION FACTOR WITH C2H2 AND ZN(2)-CYS(6) DNA BINDING DOMAIN (EUROFUNG)-RELATED-RELATED"/>
    <property type="match status" value="1"/>
</dbReference>
<keyword evidence="4" id="KW-0804">Transcription</keyword>
<evidence type="ECO:0008006" key="8">
    <source>
        <dbReference type="Google" id="ProtNLM"/>
    </source>
</evidence>
<dbReference type="EMBL" id="KZ613944">
    <property type="protein sequence ID" value="PMD41185.1"/>
    <property type="molecule type" value="Genomic_DNA"/>
</dbReference>
<protein>
    <recommendedName>
        <fullName evidence="8">Transcription factor domain-containing protein</fullName>
    </recommendedName>
</protein>
<keyword evidence="5" id="KW-0539">Nucleus</keyword>
<proteinExistence type="predicted"/>
<keyword evidence="2" id="KW-0862">Zinc</keyword>
<dbReference type="Proteomes" id="UP000235786">
    <property type="component" value="Unassembled WGS sequence"/>
</dbReference>
<name>A0A2J6RRP5_HYAVF</name>
<evidence type="ECO:0000256" key="4">
    <source>
        <dbReference type="ARBA" id="ARBA00023163"/>
    </source>
</evidence>
<keyword evidence="1" id="KW-0479">Metal-binding</keyword>
<dbReference type="AlphaFoldDB" id="A0A2J6RRP5"/>
<dbReference type="OrthoDB" id="5423818at2759"/>
<accession>A0A2J6RRP5</accession>
<gene>
    <name evidence="6" type="ORF">L207DRAFT_425875</name>
</gene>
<evidence type="ECO:0000256" key="5">
    <source>
        <dbReference type="ARBA" id="ARBA00023242"/>
    </source>
</evidence>
<sequence>MPSPLGTVDSASDSFSGLSNETHPDLDSIASRLAIYGAPFSSFHLTNTSGISLPQRSRPISTANHLLAFQCRTYSDLVQRNSAATIVRILSSYPTMMIRRETFPPFIHPQCIRDYELDQPLLHPLDKCMEIARAFKYRTPQNSEMVWRAVKLEYERLTKEVCLPQRTKYSIWELLAALQSLLMYVIMRLVEGEKDYTDFDALLLVSMNLICSQMTDTVGGLVLQEELNGKGLSWKNWLFAESRRRTLSLYRVVGMCMHLETAKPCRPLPGYLDAPLPAAATIWNAQSAAVWKKEYEYSLKQRGKGSMLANGYLILLHAGVFKNNRAADWDDWFAAIDGLGSLVFVAASMVV</sequence>
<keyword evidence="3" id="KW-0805">Transcription regulation</keyword>
<organism evidence="6 7">
    <name type="scientific">Hyaloscypha variabilis (strain UAMH 11265 / GT02V1 / F)</name>
    <name type="common">Meliniomyces variabilis</name>
    <dbReference type="NCBI Taxonomy" id="1149755"/>
    <lineage>
        <taxon>Eukaryota</taxon>
        <taxon>Fungi</taxon>
        <taxon>Dikarya</taxon>
        <taxon>Ascomycota</taxon>
        <taxon>Pezizomycotina</taxon>
        <taxon>Leotiomycetes</taxon>
        <taxon>Helotiales</taxon>
        <taxon>Hyaloscyphaceae</taxon>
        <taxon>Hyaloscypha</taxon>
        <taxon>Hyaloscypha variabilis</taxon>
    </lineage>
</organism>
<evidence type="ECO:0000313" key="6">
    <source>
        <dbReference type="EMBL" id="PMD41185.1"/>
    </source>
</evidence>
<evidence type="ECO:0000256" key="2">
    <source>
        <dbReference type="ARBA" id="ARBA00022833"/>
    </source>
</evidence>
<reference evidence="6 7" key="1">
    <citation type="submission" date="2016-04" db="EMBL/GenBank/DDBJ databases">
        <title>A degradative enzymes factory behind the ericoid mycorrhizal symbiosis.</title>
        <authorList>
            <consortium name="DOE Joint Genome Institute"/>
            <person name="Martino E."/>
            <person name="Morin E."/>
            <person name="Grelet G."/>
            <person name="Kuo A."/>
            <person name="Kohler A."/>
            <person name="Daghino S."/>
            <person name="Barry K."/>
            <person name="Choi C."/>
            <person name="Cichocki N."/>
            <person name="Clum A."/>
            <person name="Copeland A."/>
            <person name="Hainaut M."/>
            <person name="Haridas S."/>
            <person name="Labutti K."/>
            <person name="Lindquist E."/>
            <person name="Lipzen A."/>
            <person name="Khouja H.-R."/>
            <person name="Murat C."/>
            <person name="Ohm R."/>
            <person name="Olson A."/>
            <person name="Spatafora J."/>
            <person name="Veneault-Fourrey C."/>
            <person name="Henrissat B."/>
            <person name="Grigoriev I."/>
            <person name="Martin F."/>
            <person name="Perotto S."/>
        </authorList>
    </citation>
    <scope>NUCLEOTIDE SEQUENCE [LARGE SCALE GENOMIC DNA]</scope>
    <source>
        <strain evidence="6 7">F</strain>
    </source>
</reference>
<dbReference type="PANTHER" id="PTHR47660:SF3">
    <property type="entry name" value="FINGER DOMAIN PROTEIN, PUTATIVE (AFU_ORTHOLOGUE AFUA_4G03310)-RELATED"/>
    <property type="match status" value="1"/>
</dbReference>